<evidence type="ECO:0000256" key="1">
    <source>
        <dbReference type="SAM" id="MobiDB-lite"/>
    </source>
</evidence>
<dbReference type="EMBL" id="MG700549">
    <property type="protein sequence ID" value="AVI43569.1"/>
    <property type="molecule type" value="Genomic_DNA"/>
</dbReference>
<keyword evidence="2" id="KW-0614">Plasmid</keyword>
<organism evidence="2">
    <name type="scientific">Klebsiella pneumoniae</name>
    <dbReference type="NCBI Taxonomy" id="573"/>
    <lineage>
        <taxon>Bacteria</taxon>
        <taxon>Pseudomonadati</taxon>
        <taxon>Pseudomonadota</taxon>
        <taxon>Gammaproteobacteria</taxon>
        <taxon>Enterobacterales</taxon>
        <taxon>Enterobacteriaceae</taxon>
        <taxon>Klebsiella/Raoultella group</taxon>
        <taxon>Klebsiella</taxon>
        <taxon>Klebsiella pneumoniae complex</taxon>
    </lineage>
</organism>
<accession>A0A2P1BPE3</accession>
<evidence type="ECO:0000313" key="2">
    <source>
        <dbReference type="EMBL" id="AVI43569.1"/>
    </source>
</evidence>
<name>A0A2P1BPE3_KLEPN</name>
<proteinExistence type="predicted"/>
<reference evidence="2" key="1">
    <citation type="submission" date="2017-12" db="EMBL/GenBank/DDBJ databases">
        <title>Insights into the successfully spreading KPC-encoding IncII plasmids.</title>
        <authorList>
            <person name="Brandt C."/>
            <person name="Pletz M.W."/>
            <person name="Makarewicz O."/>
        </authorList>
    </citation>
    <scope>NUCLEOTIDE SEQUENCE</scope>
    <source>
        <strain evidence="2">St015256/1</strain>
        <plasmid evidence="2">pUJ-83KPC</plasmid>
    </source>
</reference>
<dbReference type="AlphaFoldDB" id="A0A2P1BPE3"/>
<geneLocation type="plasmid" evidence="2">
    <name>pUJ-83KPC</name>
</geneLocation>
<feature type="compositionally biased region" description="Polar residues" evidence="1">
    <location>
        <begin position="66"/>
        <end position="76"/>
    </location>
</feature>
<protein>
    <submittedName>
        <fullName evidence="2">Uncharacterized protein</fullName>
    </submittedName>
</protein>
<feature type="region of interest" description="Disordered" evidence="1">
    <location>
        <begin position="52"/>
        <end position="82"/>
    </location>
</feature>
<sequence length="82" mass="9216">MRLYYNAVDRRAQASNEWHAEWISKRGLKARLWTDKAISEFLGAPLSAGPVKARKQKEVKSRSDTRFQNMAGTTSRMAGCAG</sequence>
<feature type="compositionally biased region" description="Basic and acidic residues" evidence="1">
    <location>
        <begin position="56"/>
        <end position="65"/>
    </location>
</feature>